<feature type="non-terminal residue" evidence="8">
    <location>
        <position position="392"/>
    </location>
</feature>
<protein>
    <recommendedName>
        <fullName evidence="7">Alpha 1,4-glycosyltransferase domain-containing protein</fullName>
    </recommendedName>
</protein>
<comment type="similarity">
    <text evidence="2">Belongs to the glycosyltransferase 32 family.</text>
</comment>
<keyword evidence="9" id="KW-1185">Reference proteome</keyword>
<evidence type="ECO:0000313" key="9">
    <source>
        <dbReference type="Proteomes" id="UP001497623"/>
    </source>
</evidence>
<proteinExistence type="inferred from homology"/>
<dbReference type="InterPro" id="IPR029044">
    <property type="entry name" value="Nucleotide-diphossugar_trans"/>
</dbReference>
<dbReference type="Gene3D" id="3.90.550.20">
    <property type="match status" value="1"/>
</dbReference>
<accession>A0AAV2PS80</accession>
<name>A0AAV2PS80_MEGNR</name>
<evidence type="ECO:0000256" key="6">
    <source>
        <dbReference type="ARBA" id="ARBA00023136"/>
    </source>
</evidence>
<evidence type="ECO:0000256" key="5">
    <source>
        <dbReference type="ARBA" id="ARBA00023034"/>
    </source>
</evidence>
<evidence type="ECO:0000259" key="7">
    <source>
        <dbReference type="Pfam" id="PF04572"/>
    </source>
</evidence>
<evidence type="ECO:0000256" key="2">
    <source>
        <dbReference type="ARBA" id="ARBA00009003"/>
    </source>
</evidence>
<evidence type="ECO:0000256" key="3">
    <source>
        <dbReference type="ARBA" id="ARBA00022676"/>
    </source>
</evidence>
<dbReference type="AlphaFoldDB" id="A0AAV2PS80"/>
<dbReference type="InterPro" id="IPR051981">
    <property type="entry name" value="Glycosyltransf_32"/>
</dbReference>
<dbReference type="GO" id="GO:0000139">
    <property type="term" value="C:Golgi membrane"/>
    <property type="evidence" value="ECO:0007669"/>
    <property type="project" value="UniProtKB-SubCell"/>
</dbReference>
<dbReference type="PANTHER" id="PTHR12042">
    <property type="entry name" value="LACTOSYLCERAMIDE 4-ALPHA-GALACTOSYLTRANSFERASE ALPHA- 1,4-GALACTOSYLTRANSFERASE"/>
    <property type="match status" value="1"/>
</dbReference>
<gene>
    <name evidence="8" type="ORF">MNOR_LOCUS2683</name>
</gene>
<keyword evidence="3" id="KW-0328">Glycosyltransferase</keyword>
<dbReference type="Proteomes" id="UP001497623">
    <property type="component" value="Unassembled WGS sequence"/>
</dbReference>
<dbReference type="PANTHER" id="PTHR12042:SF21">
    <property type="entry name" value="ALPHA1,4-GALACTOSYLTRANSFERASE 1-RELATED"/>
    <property type="match status" value="1"/>
</dbReference>
<comment type="subcellular location">
    <subcellularLocation>
        <location evidence="1">Golgi apparatus membrane</location>
        <topology evidence="1">Single-pass type II membrane protein</topology>
    </subcellularLocation>
</comment>
<evidence type="ECO:0000313" key="8">
    <source>
        <dbReference type="EMBL" id="CAL4062432.1"/>
    </source>
</evidence>
<dbReference type="InterPro" id="IPR007577">
    <property type="entry name" value="GlycoTrfase_DXD_sugar-bd_CS"/>
</dbReference>
<dbReference type="GO" id="GO:0006688">
    <property type="term" value="P:glycosphingolipid biosynthetic process"/>
    <property type="evidence" value="ECO:0007669"/>
    <property type="project" value="TreeGrafter"/>
</dbReference>
<evidence type="ECO:0000256" key="1">
    <source>
        <dbReference type="ARBA" id="ARBA00004323"/>
    </source>
</evidence>
<dbReference type="Pfam" id="PF04488">
    <property type="entry name" value="Gly_transf_sug"/>
    <property type="match status" value="1"/>
</dbReference>
<reference evidence="8 9" key="1">
    <citation type="submission" date="2024-05" db="EMBL/GenBank/DDBJ databases">
        <authorList>
            <person name="Wallberg A."/>
        </authorList>
    </citation>
    <scope>NUCLEOTIDE SEQUENCE [LARGE SCALE GENOMIC DNA]</scope>
</reference>
<dbReference type="EMBL" id="CAXKWB010000846">
    <property type="protein sequence ID" value="CAL4062432.1"/>
    <property type="molecule type" value="Genomic_DNA"/>
</dbReference>
<comment type="caution">
    <text evidence="8">The sequence shown here is derived from an EMBL/GenBank/DDBJ whole genome shotgun (WGS) entry which is preliminary data.</text>
</comment>
<organism evidence="8 9">
    <name type="scientific">Meganyctiphanes norvegica</name>
    <name type="common">Northern krill</name>
    <name type="synonym">Thysanopoda norvegica</name>
    <dbReference type="NCBI Taxonomy" id="48144"/>
    <lineage>
        <taxon>Eukaryota</taxon>
        <taxon>Metazoa</taxon>
        <taxon>Ecdysozoa</taxon>
        <taxon>Arthropoda</taxon>
        <taxon>Crustacea</taxon>
        <taxon>Multicrustacea</taxon>
        <taxon>Malacostraca</taxon>
        <taxon>Eumalacostraca</taxon>
        <taxon>Eucarida</taxon>
        <taxon>Euphausiacea</taxon>
        <taxon>Euphausiidae</taxon>
        <taxon>Meganyctiphanes</taxon>
    </lineage>
</organism>
<evidence type="ECO:0000256" key="4">
    <source>
        <dbReference type="ARBA" id="ARBA00022679"/>
    </source>
</evidence>
<keyword evidence="6" id="KW-0472">Membrane</keyword>
<dbReference type="GO" id="GO:0016758">
    <property type="term" value="F:hexosyltransferase activity"/>
    <property type="evidence" value="ECO:0007669"/>
    <property type="project" value="TreeGrafter"/>
</dbReference>
<keyword evidence="5" id="KW-0333">Golgi apparatus</keyword>
<sequence length="392" mass="43471">MSVATPALFCGIPNGIYLDIKCHQGKQSSIMDSWSIGKGMMGGGILGFLGLYLRIKIFLAHRPLGPSPHTIGDYDIFENSKVEEKVTNGWQESACPFRPPPPAFPVTLPRFAPSPITKNIFFLETKCSTSINAKMACAVESAALHHPDHHIHLAFTATKVSASDIIMQVLAQISNVHITSLDIDTLAANSGKLGGWIKSLQWAKSEWAGINLSDAVRLVAVCQVGGTYLDLDLITIAPFPTTDAWVGREKWEQLSNGAFRLPKNHWFCEQATKELTENYQGDVWGHNGPGVFQRAIKNACNLETIQNTNHCRDLVMLEPPAFYQIHWQKWEELFKAGGSATWEWPQSAVGLHLWNKFSFNAQLSPGDSSVIDQVAEQHCPRVYNAIQTVHRI</sequence>
<dbReference type="Pfam" id="PF04572">
    <property type="entry name" value="Gb3_synth"/>
    <property type="match status" value="1"/>
</dbReference>
<keyword evidence="4" id="KW-0808">Transferase</keyword>
<dbReference type="SUPFAM" id="SSF53448">
    <property type="entry name" value="Nucleotide-diphospho-sugar transferases"/>
    <property type="match status" value="1"/>
</dbReference>
<dbReference type="InterPro" id="IPR007652">
    <property type="entry name" value="A1-4-GlycosylTfrase_dom"/>
</dbReference>
<feature type="domain" description="Alpha 1,4-glycosyltransferase" evidence="7">
    <location>
        <begin position="263"/>
        <end position="385"/>
    </location>
</feature>